<dbReference type="Proteomes" id="UP000324222">
    <property type="component" value="Unassembled WGS sequence"/>
</dbReference>
<dbReference type="AlphaFoldDB" id="A0A5B7H3Z1"/>
<evidence type="ECO:0000313" key="2">
    <source>
        <dbReference type="EMBL" id="MPC66800.1"/>
    </source>
</evidence>
<proteinExistence type="predicted"/>
<evidence type="ECO:0000256" key="1">
    <source>
        <dbReference type="SAM" id="MobiDB-lite"/>
    </source>
</evidence>
<gene>
    <name evidence="2" type="ORF">E2C01_060953</name>
</gene>
<protein>
    <submittedName>
        <fullName evidence="2">Uncharacterized protein</fullName>
    </submittedName>
</protein>
<evidence type="ECO:0000313" key="3">
    <source>
        <dbReference type="Proteomes" id="UP000324222"/>
    </source>
</evidence>
<name>A0A5B7H3Z1_PORTR</name>
<feature type="compositionally biased region" description="Low complexity" evidence="1">
    <location>
        <begin position="70"/>
        <end position="80"/>
    </location>
</feature>
<reference evidence="2 3" key="1">
    <citation type="submission" date="2019-05" db="EMBL/GenBank/DDBJ databases">
        <title>Another draft genome of Portunus trituberculatus and its Hox gene families provides insights of decapod evolution.</title>
        <authorList>
            <person name="Jeong J.-H."/>
            <person name="Song I."/>
            <person name="Kim S."/>
            <person name="Choi T."/>
            <person name="Kim D."/>
            <person name="Ryu S."/>
            <person name="Kim W."/>
        </authorList>
    </citation>
    <scope>NUCLEOTIDE SEQUENCE [LARGE SCALE GENOMIC DNA]</scope>
    <source>
        <tissue evidence="2">Muscle</tissue>
    </source>
</reference>
<accession>A0A5B7H3Z1</accession>
<sequence length="226" mass="24597">MKQTTPQSCPPRLPFWSPKSLHASSYPIRSAQEPSWVEFAKKSCPLWRLNSVLQGRKEASVTLSTLSRQAAAPSTSAPSPRVSTHRHFVPRAPHFPFFSVPRIPSAFTSLTLSCRTSDPSPPPPCLPHALPRLTHRHTNLSFSICLLITTSQMTVASFSAPHTTFSFPVWAPFPQPPLCATPRPTSAALEVRAHFGDLQRTMGDLVWCGVGGTEQNPPAGVGILAC</sequence>
<comment type="caution">
    <text evidence="2">The sequence shown here is derived from an EMBL/GenBank/DDBJ whole genome shotgun (WGS) entry which is preliminary data.</text>
</comment>
<feature type="region of interest" description="Disordered" evidence="1">
    <location>
        <begin position="64"/>
        <end position="85"/>
    </location>
</feature>
<keyword evidence="3" id="KW-1185">Reference proteome</keyword>
<organism evidence="2 3">
    <name type="scientific">Portunus trituberculatus</name>
    <name type="common">Swimming crab</name>
    <name type="synonym">Neptunus trituberculatus</name>
    <dbReference type="NCBI Taxonomy" id="210409"/>
    <lineage>
        <taxon>Eukaryota</taxon>
        <taxon>Metazoa</taxon>
        <taxon>Ecdysozoa</taxon>
        <taxon>Arthropoda</taxon>
        <taxon>Crustacea</taxon>
        <taxon>Multicrustacea</taxon>
        <taxon>Malacostraca</taxon>
        <taxon>Eumalacostraca</taxon>
        <taxon>Eucarida</taxon>
        <taxon>Decapoda</taxon>
        <taxon>Pleocyemata</taxon>
        <taxon>Brachyura</taxon>
        <taxon>Eubrachyura</taxon>
        <taxon>Portunoidea</taxon>
        <taxon>Portunidae</taxon>
        <taxon>Portuninae</taxon>
        <taxon>Portunus</taxon>
    </lineage>
</organism>
<dbReference type="EMBL" id="VSRR010025304">
    <property type="protein sequence ID" value="MPC66800.1"/>
    <property type="molecule type" value="Genomic_DNA"/>
</dbReference>